<evidence type="ECO:0000256" key="3">
    <source>
        <dbReference type="SAM" id="SignalP"/>
    </source>
</evidence>
<dbReference type="InterPro" id="IPR050330">
    <property type="entry name" value="Bact_OuterMem_StrucFunc"/>
</dbReference>
<dbReference type="Gene3D" id="3.30.1330.60">
    <property type="entry name" value="OmpA-like domain"/>
    <property type="match status" value="1"/>
</dbReference>
<dbReference type="PANTHER" id="PTHR30329">
    <property type="entry name" value="STATOR ELEMENT OF FLAGELLAR MOTOR COMPLEX"/>
    <property type="match status" value="1"/>
</dbReference>
<proteinExistence type="predicted"/>
<evidence type="ECO:0000313" key="6">
    <source>
        <dbReference type="Proteomes" id="UP000774283"/>
    </source>
</evidence>
<accession>A0A9X5FE15</accession>
<dbReference type="GO" id="GO:0016020">
    <property type="term" value="C:membrane"/>
    <property type="evidence" value="ECO:0007669"/>
    <property type="project" value="UniProtKB-UniRule"/>
</dbReference>
<feature type="domain" description="OmpA-like" evidence="4">
    <location>
        <begin position="229"/>
        <end position="346"/>
    </location>
</feature>
<dbReference type="InterPro" id="IPR006665">
    <property type="entry name" value="OmpA-like"/>
</dbReference>
<evidence type="ECO:0000313" key="5">
    <source>
        <dbReference type="EMBL" id="NKX92131.1"/>
    </source>
</evidence>
<dbReference type="CDD" id="cd07185">
    <property type="entry name" value="OmpA_C-like"/>
    <property type="match status" value="1"/>
</dbReference>
<keyword evidence="1" id="KW-0472">Membrane</keyword>
<dbReference type="Pfam" id="PF00691">
    <property type="entry name" value="OmpA"/>
    <property type="match status" value="1"/>
</dbReference>
<feature type="chain" id="PRO_5040796243" evidence="3">
    <location>
        <begin position="23"/>
        <end position="346"/>
    </location>
</feature>
<dbReference type="PROSITE" id="PS51123">
    <property type="entry name" value="OMPA_2"/>
    <property type="match status" value="1"/>
</dbReference>
<dbReference type="PANTHER" id="PTHR30329:SF21">
    <property type="entry name" value="LIPOPROTEIN YIAD-RELATED"/>
    <property type="match status" value="1"/>
</dbReference>
<gene>
    <name evidence="5" type="ORF">HF995_02395</name>
</gene>
<dbReference type="RefSeq" id="WP_168446209.1">
    <property type="nucleotide sequence ID" value="NZ_JAAXOW010000001.1"/>
</dbReference>
<keyword evidence="6" id="KW-1185">Reference proteome</keyword>
<dbReference type="EMBL" id="JAAXOW010000001">
    <property type="protein sequence ID" value="NKX92131.1"/>
    <property type="molecule type" value="Genomic_DNA"/>
</dbReference>
<dbReference type="InterPro" id="IPR036737">
    <property type="entry name" value="OmpA-like_sf"/>
</dbReference>
<evidence type="ECO:0000256" key="1">
    <source>
        <dbReference type="PROSITE-ProRule" id="PRU00473"/>
    </source>
</evidence>
<feature type="region of interest" description="Disordered" evidence="2">
    <location>
        <begin position="317"/>
        <end position="346"/>
    </location>
</feature>
<comment type="caution">
    <text evidence="5">The sequence shown here is derived from an EMBL/GenBank/DDBJ whole genome shotgun (WGS) entry which is preliminary data.</text>
</comment>
<name>A0A9X5FE15_9MICO</name>
<reference evidence="5 6" key="1">
    <citation type="submission" date="2020-04" db="EMBL/GenBank/DDBJ databases">
        <title>MicrobeNet Type strains.</title>
        <authorList>
            <person name="Nicholson A.C."/>
        </authorList>
    </citation>
    <scope>NUCLEOTIDE SEQUENCE [LARGE SCALE GENOMIC DNA]</scope>
    <source>
        <strain evidence="5 6">ATCC BAA-789</strain>
    </source>
</reference>
<dbReference type="Proteomes" id="UP000774283">
    <property type="component" value="Unassembled WGS sequence"/>
</dbReference>
<organism evidence="5 6">
    <name type="scientific">Sanguibacter hominis ATCC BAA-789</name>
    <dbReference type="NCBI Taxonomy" id="1312740"/>
    <lineage>
        <taxon>Bacteria</taxon>
        <taxon>Bacillati</taxon>
        <taxon>Actinomycetota</taxon>
        <taxon>Actinomycetes</taxon>
        <taxon>Micrococcales</taxon>
        <taxon>Sanguibacteraceae</taxon>
        <taxon>Sanguibacter</taxon>
    </lineage>
</organism>
<protein>
    <submittedName>
        <fullName evidence="5">OmpA family protein</fullName>
    </submittedName>
</protein>
<sequence length="346" mass="35661">MRRTWLVAATVLVGLTLGATQAAGEGAPAAPEIPVAGTFTYPHFGKASGVRVVGAVHAVRRVPGATAVYYSVGTATASGAQLRTNLAFQPGTHPFKIGQAAAVTVTDPVGLTAYRPLIVEGSGGLVSDTTKLTADPGRLVVVYAMLPELPASTTTVDVQLEWGVSVTNVPVEDGALEPAVDSDLVPLGEGWPALPPADVVASADPGRSTFALMSRVADTEEATTTEETTEEVSVNLAADFFFASGEWTLSAKGKAKVEALGKTIAERGATTVKVTGHTDSVPDERIGNEELSERRAQTVADLITTTVPGVTITVAGRGQSEPVASNGTDAGKAKNRRVTVDYEVAK</sequence>
<evidence type="ECO:0000256" key="2">
    <source>
        <dbReference type="SAM" id="MobiDB-lite"/>
    </source>
</evidence>
<keyword evidence="3" id="KW-0732">Signal</keyword>
<dbReference type="AlphaFoldDB" id="A0A9X5FE15"/>
<feature type="signal peptide" evidence="3">
    <location>
        <begin position="1"/>
        <end position="22"/>
    </location>
</feature>
<evidence type="ECO:0000259" key="4">
    <source>
        <dbReference type="PROSITE" id="PS51123"/>
    </source>
</evidence>
<dbReference type="SUPFAM" id="SSF103088">
    <property type="entry name" value="OmpA-like"/>
    <property type="match status" value="1"/>
</dbReference>